<feature type="binding site" description="axial binding residue" evidence="18">
    <location>
        <position position="500"/>
    </location>
    <ligand>
        <name>heme</name>
        <dbReference type="ChEBI" id="CHEBI:30413"/>
    </ligand>
    <ligandPart>
        <name>Fe</name>
        <dbReference type="ChEBI" id="CHEBI:18248"/>
    </ligandPart>
</feature>
<dbReference type="InterPro" id="IPR035952">
    <property type="entry name" value="Rhomboid-like_sf"/>
</dbReference>
<feature type="domain" description="Nop" evidence="20">
    <location>
        <begin position="1159"/>
        <end position="1277"/>
    </location>
</feature>
<evidence type="ECO:0000259" key="20">
    <source>
        <dbReference type="PROSITE" id="PS51358"/>
    </source>
</evidence>
<dbReference type="InterPro" id="IPR036396">
    <property type="entry name" value="Cyt_P450_sf"/>
</dbReference>
<dbReference type="InterPro" id="IPR001128">
    <property type="entry name" value="Cyt_P450"/>
</dbReference>
<dbReference type="GO" id="GO:0046540">
    <property type="term" value="C:U4/U6 x U5 tri-snRNP complex"/>
    <property type="evidence" value="ECO:0007669"/>
    <property type="project" value="InterPro"/>
</dbReference>
<evidence type="ECO:0000256" key="5">
    <source>
        <dbReference type="ARBA" id="ARBA00013538"/>
    </source>
</evidence>
<dbReference type="GO" id="GO:0003723">
    <property type="term" value="F:RNA binding"/>
    <property type="evidence" value="ECO:0007669"/>
    <property type="project" value="UniProtKB-KW"/>
</dbReference>
<dbReference type="InterPro" id="IPR012976">
    <property type="entry name" value="NOSIC"/>
</dbReference>
<keyword evidence="18" id="KW-0479">Metal-binding</keyword>
<dbReference type="InterPro" id="IPR013861">
    <property type="entry name" value="TMEM115/Pdh1/Rbl19"/>
</dbReference>
<evidence type="ECO:0000256" key="4">
    <source>
        <dbReference type="ARBA" id="ARBA00010617"/>
    </source>
</evidence>
<evidence type="ECO:0000256" key="3">
    <source>
        <dbReference type="ARBA" id="ARBA00005572"/>
    </source>
</evidence>
<feature type="transmembrane region" description="Helical" evidence="19">
    <location>
        <begin position="593"/>
        <end position="618"/>
    </location>
</feature>
<dbReference type="GO" id="GO:0020037">
    <property type="term" value="F:heme binding"/>
    <property type="evidence" value="ECO:0007669"/>
    <property type="project" value="InterPro"/>
</dbReference>
<evidence type="ECO:0000256" key="16">
    <source>
        <dbReference type="ARBA" id="ARBA00030766"/>
    </source>
</evidence>
<evidence type="ECO:0000256" key="7">
    <source>
        <dbReference type="ARBA" id="ARBA00022692"/>
    </source>
</evidence>
<dbReference type="InterPro" id="IPR036070">
    <property type="entry name" value="Nop_dom_sf"/>
</dbReference>
<dbReference type="PRINTS" id="PR00385">
    <property type="entry name" value="P450"/>
</dbReference>
<comment type="similarity">
    <text evidence="4">Belongs to the cytochrome P450 family.</text>
</comment>
<keyword evidence="10 19" id="KW-1133">Transmembrane helix</keyword>
<keyword evidence="15" id="KW-0687">Ribonucleoprotein</keyword>
<evidence type="ECO:0000256" key="15">
    <source>
        <dbReference type="ARBA" id="ARBA00023274"/>
    </source>
</evidence>
<dbReference type="PRINTS" id="PR00463">
    <property type="entry name" value="EP450I"/>
</dbReference>
<reference evidence="21" key="2">
    <citation type="submission" date="2021-08" db="EMBL/GenBank/DDBJ databases">
        <authorList>
            <person name="Eriksson T."/>
        </authorList>
    </citation>
    <scope>NUCLEOTIDE SEQUENCE</scope>
    <source>
        <strain evidence="21">Stoneville</strain>
        <tissue evidence="21">Whole head</tissue>
    </source>
</reference>
<reference evidence="21" key="1">
    <citation type="journal article" date="2020" name="J Insects Food Feed">
        <title>The yellow mealworm (Tenebrio molitor) genome: a resource for the emerging insects as food and feed industry.</title>
        <authorList>
            <person name="Eriksson T."/>
            <person name="Andere A."/>
            <person name="Kelstrup H."/>
            <person name="Emery V."/>
            <person name="Picard C."/>
        </authorList>
    </citation>
    <scope>NUCLEOTIDE SEQUENCE</scope>
    <source>
        <strain evidence="21">Stoneville</strain>
        <tissue evidence="21">Whole head</tissue>
    </source>
</reference>
<dbReference type="GO" id="GO:0006890">
    <property type="term" value="P:retrograde vesicle-mediated transport, Golgi to endoplasmic reticulum"/>
    <property type="evidence" value="ECO:0007669"/>
    <property type="project" value="InterPro"/>
</dbReference>
<evidence type="ECO:0000256" key="6">
    <source>
        <dbReference type="ARBA" id="ARBA00022664"/>
    </source>
</evidence>
<sequence>MRGGDGSPRAPTRTFSDFAETVAAGRPHLGVEHLRRSPFLFLRHSSYHQLDNHSPGVSRTAAMRTSRRQIVMAFLYVIVVCAVAVVAAKTWRFYRTLRRIPSPPGRPIIGNLLQFMSNPDRLFIKARAFSAKYYPIYRLSTFYFTVAVLLDPNDVELVLSSTKHLAKSRVYSYLNQWLGTGLLTSTGEKWHSRRKILTPAFHFDILQQFVATFNDETDKLVRVLEENCGKAPVNVVPIVTNFTLQSIGETAMGFKNAKEEDHLQYKKAVYRIGKIILSRLSRPWLHVHAFYKLSSLGREEQHVVKILRNFTNNIILRREEDTIGGSSKKRLAMLDLLLATKRDGVKIDYEGIREEVDTFMFEGHDTTSMAISFILLTLANQPHAQTRVFDEILQVVGPTNHPTFHDLQALRYTERCIKECLRLFPSVPFISRRAGEDFRTTTGYDIPKDTIMHIHIFDIHRNPVLYPDPLKFDPDRFLPENMSQRHPFAYIPFSAGPRNCIGQRFALLELKAALCGILRRFVLEPVDGMFDVKFRPDLVLRPRQEIRHIVLKIWPPFRDFFVGSLSATASHVLTMSMFRALGRNLPYLRQQFGALLGNTSTSVKFICGVVLFSYGLSYSAEAVRVISVTPGYLMPPSFWLWTAFTFCFLEIHFWEVLVDIVTVGLCGKLIEPLWGQMEMLTFFAIVNFGVAVITTVYYFILYVCTFNTDLLFTVHIHGLAGYIAGVSVAVKQIMPDLVIVKTPLGKLSNRNVPLTVFFSSLIMWAVGLVDGTYPTMFLSGLIVSWIYLRFYQKHNNGSRGDMADYFTFASFFPNVIQPPISVASNSIHSMLVKIGLCKKVVRRFDMSNPTGVTVAVPGADHHDMERRRQIALKALSERLSKSHADKQPLLPKTNPKILMPPNFMHGPSTSAAPQVQYEQTVINLITYILWCLCLVSEFKMSLADELLADLEENDQDDLDEAMEFDEKPEIKEEKPDIKEIPIERDTTQINSVRELCRLRDSKKLQSILKQIESYVSKSRKLHDIIGPVEQDPEYQLIVEANNIAADIDGEIATVHKFVRDKYQKRFPELDSLVVSPLEYVKTVKELGNDLDQAKNNEILQQFLTQATIMVVSVTASTTQGSMLTDFEKKQIDEACDMAIDLNNFKLKIYEYVESRMAFIAPNLSAILGASIAAKIMGVAGGLTRLSKIPACNVQLLGQQKKTLSGFSQVNMIPHTGFVYFAEIVQNTPPDLRRKAARLVATKCTLAARVDSCHESKDGRIGRQLRDEIERKLDKLLEPPPVKFIKPLPKPIDQSKKKRGGKRVRKMKERYAMTEFRKHANRMNFADIEDDAYQEDLGYTRGTIGKAGTGRIRLPQVDEKTKVRISKTLQKNLQKQNVWGGSTTVKKQISGTASSVAFTPLQGLEIVNPQAAEVKVNDSSAKYFSNTSGFFKVEKS</sequence>
<dbReference type="Pfam" id="PF08551">
    <property type="entry name" value="DUF1751"/>
    <property type="match status" value="1"/>
</dbReference>
<dbReference type="PROSITE" id="PS00086">
    <property type="entry name" value="CYTOCHROME_P450"/>
    <property type="match status" value="1"/>
</dbReference>
<dbReference type="GO" id="GO:0016020">
    <property type="term" value="C:membrane"/>
    <property type="evidence" value="ECO:0007669"/>
    <property type="project" value="UniProtKB-SubCell"/>
</dbReference>
<comment type="cofactor">
    <cofactor evidence="18">
        <name>heme</name>
        <dbReference type="ChEBI" id="CHEBI:30413"/>
    </cofactor>
</comment>
<dbReference type="InterPro" id="IPR027105">
    <property type="entry name" value="Prp31"/>
</dbReference>
<dbReference type="GO" id="GO:0005687">
    <property type="term" value="C:U4 snRNP"/>
    <property type="evidence" value="ECO:0007669"/>
    <property type="project" value="TreeGrafter"/>
</dbReference>
<dbReference type="SMART" id="SM01160">
    <property type="entry name" value="DUF1751"/>
    <property type="match status" value="1"/>
</dbReference>
<dbReference type="InterPro" id="IPR017972">
    <property type="entry name" value="Cyt_P450_CS"/>
</dbReference>
<keyword evidence="18" id="KW-0349">Heme</keyword>
<evidence type="ECO:0000256" key="12">
    <source>
        <dbReference type="ARBA" id="ARBA00023136"/>
    </source>
</evidence>
<evidence type="ECO:0000313" key="21">
    <source>
        <dbReference type="EMBL" id="KAH0813297.1"/>
    </source>
</evidence>
<dbReference type="FunFam" id="1.10.287.4070:FF:000003">
    <property type="entry name" value="U4/U6 small nuclear ribonucleoprotein PRP31"/>
    <property type="match status" value="1"/>
</dbReference>
<keyword evidence="6" id="KW-0507">mRNA processing</keyword>
<dbReference type="GO" id="GO:0000244">
    <property type="term" value="P:spliceosomal tri-snRNP complex assembly"/>
    <property type="evidence" value="ECO:0007669"/>
    <property type="project" value="InterPro"/>
</dbReference>
<keyword evidence="9" id="KW-0694">RNA-binding</keyword>
<dbReference type="InterPro" id="IPR002687">
    <property type="entry name" value="Nop_dom"/>
</dbReference>
<evidence type="ECO:0000256" key="13">
    <source>
        <dbReference type="ARBA" id="ARBA00023187"/>
    </source>
</evidence>
<organism evidence="21 22">
    <name type="scientific">Tenebrio molitor</name>
    <name type="common">Yellow mealworm beetle</name>
    <dbReference type="NCBI Taxonomy" id="7067"/>
    <lineage>
        <taxon>Eukaryota</taxon>
        <taxon>Metazoa</taxon>
        <taxon>Ecdysozoa</taxon>
        <taxon>Arthropoda</taxon>
        <taxon>Hexapoda</taxon>
        <taxon>Insecta</taxon>
        <taxon>Pterygota</taxon>
        <taxon>Neoptera</taxon>
        <taxon>Endopterygota</taxon>
        <taxon>Coleoptera</taxon>
        <taxon>Polyphaga</taxon>
        <taxon>Cucujiformia</taxon>
        <taxon>Tenebrionidae</taxon>
        <taxon>Tenebrio</taxon>
    </lineage>
</organism>
<dbReference type="Pfam" id="PF00067">
    <property type="entry name" value="p450"/>
    <property type="match status" value="1"/>
</dbReference>
<dbReference type="FunFam" id="1.20.1540.10:FF:000004">
    <property type="entry name" value="Transmembrane protein 115"/>
    <property type="match status" value="1"/>
</dbReference>
<keyword evidence="12 19" id="KW-0472">Membrane</keyword>
<dbReference type="EMBL" id="JABDTM020025416">
    <property type="protein sequence ID" value="KAH0813297.1"/>
    <property type="molecule type" value="Genomic_DNA"/>
</dbReference>
<keyword evidence="11" id="KW-0560">Oxidoreductase</keyword>
<feature type="transmembrane region" description="Helical" evidence="19">
    <location>
        <begin position="73"/>
        <end position="94"/>
    </location>
</feature>
<keyword evidence="13" id="KW-0508">mRNA splicing</keyword>
<dbReference type="Proteomes" id="UP000719412">
    <property type="component" value="Unassembled WGS sequence"/>
</dbReference>
<evidence type="ECO:0000256" key="1">
    <source>
        <dbReference type="ARBA" id="ARBA00004123"/>
    </source>
</evidence>
<comment type="subcellular location">
    <subcellularLocation>
        <location evidence="2">Membrane</location>
        <topology evidence="2">Multi-pass membrane protein</topology>
    </subcellularLocation>
    <subcellularLocation>
        <location evidence="1">Nucleus</location>
    </subcellularLocation>
</comment>
<feature type="transmembrane region" description="Helical" evidence="19">
    <location>
        <begin position="751"/>
        <end position="769"/>
    </location>
</feature>
<evidence type="ECO:0000256" key="10">
    <source>
        <dbReference type="ARBA" id="ARBA00022989"/>
    </source>
</evidence>
<dbReference type="GO" id="GO:0004497">
    <property type="term" value="F:monooxygenase activity"/>
    <property type="evidence" value="ECO:0007669"/>
    <property type="project" value="UniProtKB-KW"/>
</dbReference>
<evidence type="ECO:0000256" key="14">
    <source>
        <dbReference type="ARBA" id="ARBA00023242"/>
    </source>
</evidence>
<dbReference type="PROSITE" id="PS51358">
    <property type="entry name" value="NOP"/>
    <property type="match status" value="1"/>
</dbReference>
<keyword evidence="18" id="KW-0408">Iron</keyword>
<dbReference type="Gene3D" id="1.10.630.10">
    <property type="entry name" value="Cytochrome P450"/>
    <property type="match status" value="1"/>
</dbReference>
<accession>A0A8J6HF85</accession>
<dbReference type="SUPFAM" id="SSF144091">
    <property type="entry name" value="Rhomboid-like"/>
    <property type="match status" value="1"/>
</dbReference>
<dbReference type="CDD" id="cd20628">
    <property type="entry name" value="CYP4"/>
    <property type="match status" value="1"/>
</dbReference>
<feature type="transmembrane region" description="Helical" evidence="19">
    <location>
        <begin position="712"/>
        <end position="730"/>
    </location>
</feature>
<keyword evidence="11" id="KW-0503">Monooxygenase</keyword>
<evidence type="ECO:0000256" key="17">
    <source>
        <dbReference type="ARBA" id="ARBA00045397"/>
    </source>
</evidence>
<dbReference type="InterPro" id="IPR019175">
    <property type="entry name" value="Prp31_C"/>
</dbReference>
<dbReference type="Pfam" id="PF09785">
    <property type="entry name" value="Prp31_C"/>
    <property type="match status" value="1"/>
</dbReference>
<dbReference type="SUPFAM" id="SSF89124">
    <property type="entry name" value="Nop domain"/>
    <property type="match status" value="1"/>
</dbReference>
<keyword evidence="7 19" id="KW-0812">Transmembrane</keyword>
<dbReference type="PANTHER" id="PTHR13904:SF0">
    <property type="entry name" value="U4_U6 SMALL NUCLEAR RIBONUCLEOPROTEIN PRP31"/>
    <property type="match status" value="1"/>
</dbReference>
<name>A0A8J6HF85_TENMO</name>
<dbReference type="Gene3D" id="1.10.287.4070">
    <property type="match status" value="1"/>
</dbReference>
<keyword evidence="14" id="KW-0539">Nucleus</keyword>
<dbReference type="GO" id="GO:0016705">
    <property type="term" value="F:oxidoreductase activity, acting on paired donors, with incorporation or reduction of molecular oxygen"/>
    <property type="evidence" value="ECO:0007669"/>
    <property type="project" value="InterPro"/>
</dbReference>
<dbReference type="FunFam" id="1.10.246.90:FF:000002">
    <property type="entry name" value="U4/U6 small nuclear ribonucleoprotein Prp31"/>
    <property type="match status" value="1"/>
</dbReference>
<evidence type="ECO:0000256" key="8">
    <source>
        <dbReference type="ARBA" id="ARBA00022728"/>
    </source>
</evidence>
<dbReference type="PANTHER" id="PTHR13904">
    <property type="entry name" value="PRE-MRNA SPLICING FACTOR PRP31"/>
    <property type="match status" value="1"/>
</dbReference>
<proteinExistence type="inferred from homology"/>
<evidence type="ECO:0000256" key="2">
    <source>
        <dbReference type="ARBA" id="ARBA00004141"/>
    </source>
</evidence>
<dbReference type="SUPFAM" id="SSF48264">
    <property type="entry name" value="Cytochrome P450"/>
    <property type="match status" value="1"/>
</dbReference>
<dbReference type="InterPro" id="IPR002401">
    <property type="entry name" value="Cyt_P450_E_grp-I"/>
</dbReference>
<dbReference type="InterPro" id="IPR042239">
    <property type="entry name" value="Nop_C"/>
</dbReference>
<keyword evidence="22" id="KW-1185">Reference proteome</keyword>
<dbReference type="SMART" id="SM00931">
    <property type="entry name" value="NOSIC"/>
    <property type="match status" value="1"/>
</dbReference>
<evidence type="ECO:0000313" key="22">
    <source>
        <dbReference type="Proteomes" id="UP000719412"/>
    </source>
</evidence>
<evidence type="ECO:0000256" key="9">
    <source>
        <dbReference type="ARBA" id="ARBA00022884"/>
    </source>
</evidence>
<feature type="transmembrane region" description="Helical" evidence="19">
    <location>
        <begin position="679"/>
        <end position="700"/>
    </location>
</feature>
<dbReference type="Pfam" id="PF01798">
    <property type="entry name" value="Nop"/>
    <property type="match status" value="1"/>
</dbReference>
<keyword evidence="8" id="KW-0747">Spliceosome</keyword>
<feature type="transmembrane region" description="Helical" evidence="19">
    <location>
        <begin position="560"/>
        <end position="581"/>
    </location>
</feature>
<comment type="function">
    <text evidence="17">Involved in pre-mRNA splicing as component of the spliceosome. Required for the assembly of the U4/U5/U6 tri-snRNP complex, one of the building blocks of the spliceosome.</text>
</comment>
<gene>
    <name evidence="21" type="ORF">GEV33_009496</name>
</gene>
<dbReference type="Gene3D" id="1.10.246.90">
    <property type="entry name" value="Nop domain"/>
    <property type="match status" value="1"/>
</dbReference>
<comment type="similarity">
    <text evidence="3">Belongs to the PRP31 family.</text>
</comment>
<evidence type="ECO:0000256" key="19">
    <source>
        <dbReference type="SAM" id="Phobius"/>
    </source>
</evidence>
<comment type="caution">
    <text evidence="21">The sequence shown here is derived from an EMBL/GenBank/DDBJ whole genome shotgun (WGS) entry which is preliminary data.</text>
</comment>
<evidence type="ECO:0000256" key="18">
    <source>
        <dbReference type="PIRSR" id="PIRSR602401-1"/>
    </source>
</evidence>
<dbReference type="GO" id="GO:0071011">
    <property type="term" value="C:precatalytic spliceosome"/>
    <property type="evidence" value="ECO:0007669"/>
    <property type="project" value="TreeGrafter"/>
</dbReference>
<evidence type="ECO:0000256" key="11">
    <source>
        <dbReference type="ARBA" id="ARBA00023033"/>
    </source>
</evidence>
<dbReference type="GO" id="GO:0005506">
    <property type="term" value="F:iron ion binding"/>
    <property type="evidence" value="ECO:0007669"/>
    <property type="project" value="InterPro"/>
</dbReference>
<feature type="transmembrane region" description="Helical" evidence="19">
    <location>
        <begin position="638"/>
        <end position="667"/>
    </location>
</feature>
<protein>
    <recommendedName>
        <fullName evidence="5">U4/U6 small nuclear ribonucleoprotein Prp31</fullName>
    </recommendedName>
    <alternativeName>
        <fullName evidence="16">Pre-mRNA-processing factor 31</fullName>
    </alternativeName>
</protein>